<keyword evidence="1" id="KW-1133">Transmembrane helix</keyword>
<evidence type="ECO:0000256" key="1">
    <source>
        <dbReference type="SAM" id="Phobius"/>
    </source>
</evidence>
<dbReference type="RefSeq" id="WP_207350097.1">
    <property type="nucleotide sequence ID" value="NZ_JAFMPY010000006.1"/>
</dbReference>
<evidence type="ECO:0000313" key="3">
    <source>
        <dbReference type="EMBL" id="MBO0903451.1"/>
    </source>
</evidence>
<keyword evidence="1" id="KW-0472">Membrane</keyword>
<organism evidence="3 4">
    <name type="scientific">Jiella sonneratiae</name>
    <dbReference type="NCBI Taxonomy" id="2816856"/>
    <lineage>
        <taxon>Bacteria</taxon>
        <taxon>Pseudomonadati</taxon>
        <taxon>Pseudomonadota</taxon>
        <taxon>Alphaproteobacteria</taxon>
        <taxon>Hyphomicrobiales</taxon>
        <taxon>Aurantimonadaceae</taxon>
        <taxon>Jiella</taxon>
    </lineage>
</organism>
<proteinExistence type="predicted"/>
<feature type="domain" description="DUF1902" evidence="2">
    <location>
        <begin position="44"/>
        <end position="99"/>
    </location>
</feature>
<dbReference type="InterPro" id="IPR015066">
    <property type="entry name" value="DUF1902"/>
</dbReference>
<dbReference type="Pfam" id="PF08972">
    <property type="entry name" value="DUF1902"/>
    <property type="match status" value="1"/>
</dbReference>
<dbReference type="Proteomes" id="UP000664288">
    <property type="component" value="Unassembled WGS sequence"/>
</dbReference>
<reference evidence="3 4" key="1">
    <citation type="submission" date="2021-03" db="EMBL/GenBank/DDBJ databases">
        <title>Whole genome sequence of Jiella sp. MQZ13P-4.</title>
        <authorList>
            <person name="Tuo L."/>
        </authorList>
    </citation>
    <scope>NUCLEOTIDE SEQUENCE [LARGE SCALE GENOMIC DNA]</scope>
    <source>
        <strain evidence="3 4">MQZ13P-4</strain>
    </source>
</reference>
<dbReference type="Gene3D" id="3.30.2390.10">
    <property type="entry name" value="TTHA1013-like"/>
    <property type="match status" value="1"/>
</dbReference>
<evidence type="ECO:0000313" key="4">
    <source>
        <dbReference type="Proteomes" id="UP000664288"/>
    </source>
</evidence>
<sequence>MPDPALYIMPAVAVILSLGAYAYFWLTTPEARQDLDSDVAFDVDLVRDEEADVWTAANEAIPIAVEAPSYQQLLDDVRLISRDLARLNLQSDQVKIRFHVR</sequence>
<accession>A0ABS3J189</accession>
<protein>
    <submittedName>
        <fullName evidence="3">DUF1902 domain-containing protein</fullName>
    </submittedName>
</protein>
<keyword evidence="1" id="KW-0812">Transmembrane</keyword>
<comment type="caution">
    <text evidence="3">The sequence shown here is derived from an EMBL/GenBank/DDBJ whole genome shotgun (WGS) entry which is preliminary data.</text>
</comment>
<dbReference type="EMBL" id="JAFMPY010000006">
    <property type="protein sequence ID" value="MBO0903451.1"/>
    <property type="molecule type" value="Genomic_DNA"/>
</dbReference>
<name>A0ABS3J189_9HYPH</name>
<keyword evidence="4" id="KW-1185">Reference proteome</keyword>
<feature type="transmembrane region" description="Helical" evidence="1">
    <location>
        <begin position="6"/>
        <end position="26"/>
    </location>
</feature>
<gene>
    <name evidence="3" type="ORF">J1C47_07330</name>
</gene>
<evidence type="ECO:0000259" key="2">
    <source>
        <dbReference type="Pfam" id="PF08972"/>
    </source>
</evidence>